<name>A0A504XFY5_LEIDO</name>
<feature type="region of interest" description="Disordered" evidence="1">
    <location>
        <begin position="270"/>
        <end position="293"/>
    </location>
</feature>
<evidence type="ECO:0000256" key="1">
    <source>
        <dbReference type="SAM" id="MobiDB-lite"/>
    </source>
</evidence>
<accession>A0A504XFY5</accession>
<comment type="caution">
    <text evidence="2">The sequence shown here is derived from an EMBL/GenBank/DDBJ whole genome shotgun (WGS) entry which is preliminary data.</text>
</comment>
<proteinExistence type="predicted"/>
<evidence type="ECO:0000313" key="3">
    <source>
        <dbReference type="Proteomes" id="UP000318447"/>
    </source>
</evidence>
<sequence>MRGMATPRGGAWQRCVRLIAPTARRHCLCHGGRPQTTISGTLSPLSARRVSYSSSAEALSPPLSFSVELSLPHLPGRTPFAAAAGAAGAPTGTCSGAVHRATHALGGRHIASTGESPTAETEKTLRTNPGTQAMSTEELIACLLGLPSSSPASPPPRMQQRWLAFVHLCDSLVRRTASPSKRGVAFATTSTSVGAPRHSLVGVIVPCKEVYFSDRHLKASAARTAPPTLASASLAASSFAEDMSTTQAALFLFHHHWRVPVTLAINTTVPNSAPSATESRGCTHPRSPGEQAAAHAAATPDGIDAVVTDFVFAQGGRRLLLVRGDSPPDVRLCLSEGSPNGPLSGALGTGIAEEASPMQQAHRALRTGAELVHHVSTLRDQQLEGHKPCDGGTRASALELCVAGYPQGHPLDRTWGATSAAYSASAEAAATGSVVTGDSSVAAARQRSLEFLREFEKDFDAAEHAFTAAVCVAKRRACVVSTEKRSGEPRERARHLCRPQVAMPELKELCRTLGRLGAVRRLWTSFSIYAPHVRAACIHRMLHEKVLLRSPSELQHRRIGSCSFHGGAAAPVIVTQMITTAKEFTDYVEEIQRGLRAWAATAAGGEQREPAGDGPQQQRPVHEAAPTALTPISVIPGVLLPHPTDAHVLLRSLYYTKVIPSARMQKALEVYASELMTAWRQLADEHPRRKREPARQDDTFLQALTEGNNSAATLEISEDRVAQVEARVREVRRCAACRLTSAWLSETVDLLHDLQRHGQARVHLFTMFNDKVDVRVAQLLAAYDAQRGASAEQ</sequence>
<dbReference type="VEuPathDB" id="TriTrypDB:LDHU3_10.1180"/>
<evidence type="ECO:0000313" key="2">
    <source>
        <dbReference type="EMBL" id="TPP46588.1"/>
    </source>
</evidence>
<dbReference type="EMBL" id="RHLC01000036">
    <property type="protein sequence ID" value="TPP46588.1"/>
    <property type="molecule type" value="Genomic_DNA"/>
</dbReference>
<protein>
    <submittedName>
        <fullName evidence="2">Uncharacterized protein</fullName>
    </submittedName>
</protein>
<dbReference type="VEuPathDB" id="TriTrypDB:LdBPK_100820.1"/>
<gene>
    <name evidence="2" type="ORF">CGC21_23475</name>
</gene>
<organism evidence="2 3">
    <name type="scientific">Leishmania donovani</name>
    <dbReference type="NCBI Taxonomy" id="5661"/>
    <lineage>
        <taxon>Eukaryota</taxon>
        <taxon>Discoba</taxon>
        <taxon>Euglenozoa</taxon>
        <taxon>Kinetoplastea</taxon>
        <taxon>Metakinetoplastina</taxon>
        <taxon>Trypanosomatida</taxon>
        <taxon>Trypanosomatidae</taxon>
        <taxon>Leishmaniinae</taxon>
        <taxon>Leishmania</taxon>
    </lineage>
</organism>
<feature type="compositionally biased region" description="Polar residues" evidence="1">
    <location>
        <begin position="270"/>
        <end position="280"/>
    </location>
</feature>
<feature type="region of interest" description="Disordered" evidence="1">
    <location>
        <begin position="602"/>
        <end position="622"/>
    </location>
</feature>
<reference evidence="3" key="1">
    <citation type="submission" date="2019-02" db="EMBL/GenBank/DDBJ databases">
        <title>FDA dAtabase for Regulatory Grade micrObial Sequences (FDA-ARGOS): Supporting development and validation of Infectious Disease Dx tests.</title>
        <authorList>
            <person name="Duncan R."/>
            <person name="Fisher C."/>
            <person name="Tallon L."/>
            <person name="Sadzewicz L."/>
            <person name="Sengamalay N."/>
            <person name="Ott S."/>
            <person name="Godinez A."/>
            <person name="Nagaraj S."/>
            <person name="Vavikolanu K."/>
            <person name="Nadendla S."/>
            <person name="Aluvathingal J."/>
            <person name="Sichtig H."/>
        </authorList>
    </citation>
    <scope>NUCLEOTIDE SEQUENCE [LARGE SCALE GENOMIC DNA]</scope>
    <source>
        <strain evidence="3">FDAARGOS_361</strain>
    </source>
</reference>
<dbReference type="AlphaFoldDB" id="A0A504XFY5"/>
<dbReference type="VEuPathDB" id="TriTrypDB:LdCL_100015000"/>
<dbReference type="Proteomes" id="UP000318447">
    <property type="component" value="Unassembled WGS sequence"/>
</dbReference>